<dbReference type="InterPro" id="IPR053924">
    <property type="entry name" value="RecX_HTH_2nd"/>
</dbReference>
<dbReference type="Proteomes" id="UP000188342">
    <property type="component" value="Unassembled WGS sequence"/>
</dbReference>
<protein>
    <recommendedName>
        <fullName evidence="3 5">Regulatory protein RecX</fullName>
    </recommendedName>
</protein>
<dbReference type="GO" id="GO:0006282">
    <property type="term" value="P:regulation of DNA repair"/>
    <property type="evidence" value="ECO:0007669"/>
    <property type="project" value="UniProtKB-UniRule"/>
</dbReference>
<comment type="similarity">
    <text evidence="2 5">Belongs to the RecX family.</text>
</comment>
<evidence type="ECO:0000256" key="3">
    <source>
        <dbReference type="ARBA" id="ARBA00018111"/>
    </source>
</evidence>
<proteinExistence type="inferred from homology"/>
<reference evidence="10 11" key="1">
    <citation type="submission" date="2017-02" db="EMBL/GenBank/DDBJ databases">
        <authorList>
            <person name="Peterson S.W."/>
        </authorList>
    </citation>
    <scope>NUCLEOTIDE SEQUENCE [LARGE SCALE GENOMIC DNA]</scope>
    <source>
        <strain evidence="10 11">LSP_Lj1</strain>
    </source>
</reference>
<feature type="region of interest" description="Disordered" evidence="6">
    <location>
        <begin position="1"/>
        <end position="27"/>
    </location>
</feature>
<evidence type="ECO:0000256" key="1">
    <source>
        <dbReference type="ARBA" id="ARBA00004496"/>
    </source>
</evidence>
<evidence type="ECO:0000256" key="6">
    <source>
        <dbReference type="SAM" id="MobiDB-lite"/>
    </source>
</evidence>
<dbReference type="Pfam" id="PF02631">
    <property type="entry name" value="RecX_HTH2"/>
    <property type="match status" value="1"/>
</dbReference>
<evidence type="ECO:0000259" key="7">
    <source>
        <dbReference type="Pfam" id="PF02631"/>
    </source>
</evidence>
<gene>
    <name evidence="5" type="primary">recX</name>
    <name evidence="10" type="ORF">FM114_09285</name>
</gene>
<feature type="domain" description="RecX first three-helical" evidence="9">
    <location>
        <begin position="30"/>
        <end position="68"/>
    </location>
</feature>
<evidence type="ECO:0000256" key="5">
    <source>
        <dbReference type="HAMAP-Rule" id="MF_01114"/>
    </source>
</evidence>
<comment type="subcellular location">
    <subcellularLocation>
        <location evidence="1 5">Cytoplasm</location>
    </subcellularLocation>
</comment>
<dbReference type="PANTHER" id="PTHR33602:SF1">
    <property type="entry name" value="REGULATORY PROTEIN RECX FAMILY PROTEIN"/>
    <property type="match status" value="1"/>
</dbReference>
<feature type="domain" description="RecX third three-helical" evidence="8">
    <location>
        <begin position="123"/>
        <end position="170"/>
    </location>
</feature>
<evidence type="ECO:0000259" key="8">
    <source>
        <dbReference type="Pfam" id="PF21981"/>
    </source>
</evidence>
<evidence type="ECO:0000259" key="9">
    <source>
        <dbReference type="Pfam" id="PF21982"/>
    </source>
</evidence>
<feature type="compositionally biased region" description="Basic residues" evidence="6">
    <location>
        <begin position="1"/>
        <end position="10"/>
    </location>
</feature>
<dbReference type="InterPro" id="IPR053925">
    <property type="entry name" value="RecX_HTH_3rd"/>
</dbReference>
<keyword evidence="4 5" id="KW-0963">Cytoplasm</keyword>
<accession>A0A1R4JSN8</accession>
<sequence>MAFQQRRRRRPAQEAPAQADGPDANPMDVAREIALRRLTLRDHSRQELDEALAAKEVPEDVREALLARFEELGLVNDQNFAEQWTRARRSSRKLSRAAVRRELQAKGIDRDLIDETLEPIDHESEVELATELARKKWRSVHSLPREVAYRRMAGTLARKGYSSSVVTQVLREVVQAEPEEF</sequence>
<organism evidence="10 11">
    <name type="scientific">Luteococcus japonicus LSP_Lj1</name>
    <dbReference type="NCBI Taxonomy" id="1255658"/>
    <lineage>
        <taxon>Bacteria</taxon>
        <taxon>Bacillati</taxon>
        <taxon>Actinomycetota</taxon>
        <taxon>Actinomycetes</taxon>
        <taxon>Propionibacteriales</taxon>
        <taxon>Propionibacteriaceae</taxon>
        <taxon>Luteococcus</taxon>
    </lineage>
</organism>
<dbReference type="InterPro" id="IPR036388">
    <property type="entry name" value="WH-like_DNA-bd_sf"/>
</dbReference>
<dbReference type="Pfam" id="PF21982">
    <property type="entry name" value="RecX_HTH1"/>
    <property type="match status" value="1"/>
</dbReference>
<dbReference type="STRING" id="1255658.FM114_09285"/>
<evidence type="ECO:0000256" key="2">
    <source>
        <dbReference type="ARBA" id="ARBA00009695"/>
    </source>
</evidence>
<dbReference type="AlphaFoldDB" id="A0A1R4JSN8"/>
<dbReference type="RefSeq" id="WP_094764876.1">
    <property type="nucleotide sequence ID" value="NZ_FUKQ01000035.1"/>
</dbReference>
<dbReference type="InterPro" id="IPR003783">
    <property type="entry name" value="Regulatory_RecX"/>
</dbReference>
<dbReference type="InterPro" id="IPR053926">
    <property type="entry name" value="RecX_HTH_1st"/>
</dbReference>
<dbReference type="GO" id="GO:0005737">
    <property type="term" value="C:cytoplasm"/>
    <property type="evidence" value="ECO:0007669"/>
    <property type="project" value="UniProtKB-SubCell"/>
</dbReference>
<dbReference type="HAMAP" id="MF_01114">
    <property type="entry name" value="RecX"/>
    <property type="match status" value="1"/>
</dbReference>
<name>A0A1R4JSN8_9ACTN</name>
<comment type="function">
    <text evidence="5">Modulates RecA activity.</text>
</comment>
<dbReference type="EMBL" id="FUKQ01000035">
    <property type="protein sequence ID" value="SJN35009.1"/>
    <property type="molecule type" value="Genomic_DNA"/>
</dbReference>
<evidence type="ECO:0000313" key="10">
    <source>
        <dbReference type="EMBL" id="SJN35009.1"/>
    </source>
</evidence>
<evidence type="ECO:0000256" key="4">
    <source>
        <dbReference type="ARBA" id="ARBA00022490"/>
    </source>
</evidence>
<keyword evidence="11" id="KW-1185">Reference proteome</keyword>
<evidence type="ECO:0000313" key="11">
    <source>
        <dbReference type="Proteomes" id="UP000188342"/>
    </source>
</evidence>
<dbReference type="Gene3D" id="1.10.10.10">
    <property type="entry name" value="Winged helix-like DNA-binding domain superfamily/Winged helix DNA-binding domain"/>
    <property type="match status" value="3"/>
</dbReference>
<dbReference type="Pfam" id="PF21981">
    <property type="entry name" value="RecX_HTH3"/>
    <property type="match status" value="1"/>
</dbReference>
<dbReference type="OrthoDB" id="5244465at2"/>
<feature type="domain" description="RecX second three-helical" evidence="7">
    <location>
        <begin position="76"/>
        <end position="117"/>
    </location>
</feature>
<dbReference type="PANTHER" id="PTHR33602">
    <property type="entry name" value="REGULATORY PROTEIN RECX FAMILY PROTEIN"/>
    <property type="match status" value="1"/>
</dbReference>